<dbReference type="InterPro" id="IPR045969">
    <property type="entry name" value="DUF5925"/>
</dbReference>
<evidence type="ECO:0000259" key="1">
    <source>
        <dbReference type="SMART" id="SM00382"/>
    </source>
</evidence>
<name>A0ABV3F6Y3_9NOCA</name>
<feature type="domain" description="AAA+ ATPase" evidence="1">
    <location>
        <begin position="280"/>
        <end position="418"/>
    </location>
</feature>
<sequence>MQTRWIVRSPTWLFRARPGFLFGGRLLLLEHFGRKSGATRWVALETVDRSSCRCAPEPSGAGSDHGSPVIRGKRVDAAVTVGRSWSAMPERNEPLRLIEFDSTTTEPADALPWSAVLDSYSTPRDLLDMLALSLFGRGVQPFYRKSQLERVRADAPLRPPGSVIARQVVEADALSILVLGDGWALRADRWADKSATVEVTAINDELAERIVAEATRGAEEAAPADLASVKMGFWHQSDRGATRRVLTVTTPEWPEIRGNYSATVAGALDRLMALRPADIRGRLLLLHGPPGTGKTTALRALARSWSEWCQADCVLDPEMLFAKPGYLMRAAMGAEGEDEQADRWRLLILEDCDELIHAEAKSSSGQGLSRLLNLTDGMLGQSRDVLVAISTNEDLSRLHPAVTRPGRCLAQLEIGKLSAAEARTWLGDHPAAGFATESTLAELVALRDGRGDIAVTAAAPDSGMYL</sequence>
<evidence type="ECO:0000313" key="2">
    <source>
        <dbReference type="EMBL" id="MEV0363459.1"/>
    </source>
</evidence>
<dbReference type="CDD" id="cd00009">
    <property type="entry name" value="AAA"/>
    <property type="match status" value="1"/>
</dbReference>
<reference evidence="2 3" key="1">
    <citation type="submission" date="2024-06" db="EMBL/GenBank/DDBJ databases">
        <title>The Natural Products Discovery Center: Release of the First 8490 Sequenced Strains for Exploring Actinobacteria Biosynthetic Diversity.</title>
        <authorList>
            <person name="Kalkreuter E."/>
            <person name="Kautsar S.A."/>
            <person name="Yang D."/>
            <person name="Bader C.D."/>
            <person name="Teijaro C.N."/>
            <person name="Fluegel L."/>
            <person name="Davis C.M."/>
            <person name="Simpson J.R."/>
            <person name="Lauterbach L."/>
            <person name="Steele A.D."/>
            <person name="Gui C."/>
            <person name="Meng S."/>
            <person name="Li G."/>
            <person name="Viehrig K."/>
            <person name="Ye F."/>
            <person name="Su P."/>
            <person name="Kiefer A.F."/>
            <person name="Nichols A."/>
            <person name="Cepeda A.J."/>
            <person name="Yan W."/>
            <person name="Fan B."/>
            <person name="Jiang Y."/>
            <person name="Adhikari A."/>
            <person name="Zheng C.-J."/>
            <person name="Schuster L."/>
            <person name="Cowan T.M."/>
            <person name="Smanski M.J."/>
            <person name="Chevrette M.G."/>
            <person name="De Carvalho L.P.S."/>
            <person name="Shen B."/>
        </authorList>
    </citation>
    <scope>NUCLEOTIDE SEQUENCE [LARGE SCALE GENOMIC DNA]</scope>
    <source>
        <strain evidence="2 3">NPDC050671</strain>
    </source>
</reference>
<dbReference type="EMBL" id="JBFAIH010000005">
    <property type="protein sequence ID" value="MEV0363459.1"/>
    <property type="molecule type" value="Genomic_DNA"/>
</dbReference>
<protein>
    <submittedName>
        <fullName evidence="2">DUF5925 domain-containing protein</fullName>
    </submittedName>
</protein>
<dbReference type="SUPFAM" id="SSF52540">
    <property type="entry name" value="P-loop containing nucleoside triphosphate hydrolases"/>
    <property type="match status" value="1"/>
</dbReference>
<dbReference type="Pfam" id="PF19347">
    <property type="entry name" value="DUF5925"/>
    <property type="match status" value="1"/>
</dbReference>
<gene>
    <name evidence="2" type="ORF">AB0H72_12210</name>
</gene>
<dbReference type="RefSeq" id="WP_357977581.1">
    <property type="nucleotide sequence ID" value="NZ_JBFAIH010000005.1"/>
</dbReference>
<dbReference type="InterPro" id="IPR003593">
    <property type="entry name" value="AAA+_ATPase"/>
</dbReference>
<keyword evidence="3" id="KW-1185">Reference proteome</keyword>
<dbReference type="Proteomes" id="UP001551658">
    <property type="component" value="Unassembled WGS sequence"/>
</dbReference>
<accession>A0ABV3F6Y3</accession>
<proteinExistence type="predicted"/>
<dbReference type="Pfam" id="PF00004">
    <property type="entry name" value="AAA"/>
    <property type="match status" value="1"/>
</dbReference>
<evidence type="ECO:0000313" key="3">
    <source>
        <dbReference type="Proteomes" id="UP001551658"/>
    </source>
</evidence>
<dbReference type="SMART" id="SM00382">
    <property type="entry name" value="AAA"/>
    <property type="match status" value="1"/>
</dbReference>
<dbReference type="InterPro" id="IPR027417">
    <property type="entry name" value="P-loop_NTPase"/>
</dbReference>
<dbReference type="InterPro" id="IPR003959">
    <property type="entry name" value="ATPase_AAA_core"/>
</dbReference>
<organism evidence="2 3">
    <name type="scientific">Nocardia fusca</name>
    <dbReference type="NCBI Taxonomy" id="941183"/>
    <lineage>
        <taxon>Bacteria</taxon>
        <taxon>Bacillati</taxon>
        <taxon>Actinomycetota</taxon>
        <taxon>Actinomycetes</taxon>
        <taxon>Mycobacteriales</taxon>
        <taxon>Nocardiaceae</taxon>
        <taxon>Nocardia</taxon>
    </lineage>
</organism>
<dbReference type="Gene3D" id="3.40.50.300">
    <property type="entry name" value="P-loop containing nucleotide triphosphate hydrolases"/>
    <property type="match status" value="1"/>
</dbReference>
<comment type="caution">
    <text evidence="2">The sequence shown here is derived from an EMBL/GenBank/DDBJ whole genome shotgun (WGS) entry which is preliminary data.</text>
</comment>